<evidence type="ECO:0000259" key="5">
    <source>
        <dbReference type="PROSITE" id="PS50893"/>
    </source>
</evidence>
<dbReference type="InterPro" id="IPR027417">
    <property type="entry name" value="P-loop_NTPase"/>
</dbReference>
<feature type="domain" description="ABC transporter" evidence="5">
    <location>
        <begin position="1"/>
        <end position="224"/>
    </location>
</feature>
<keyword evidence="2" id="KW-0813">Transport</keyword>
<dbReference type="GO" id="GO:0005524">
    <property type="term" value="F:ATP binding"/>
    <property type="evidence" value="ECO:0007669"/>
    <property type="project" value="UniProtKB-KW"/>
</dbReference>
<evidence type="ECO:0000256" key="1">
    <source>
        <dbReference type="ARBA" id="ARBA00005417"/>
    </source>
</evidence>
<dbReference type="PROSITE" id="PS50893">
    <property type="entry name" value="ABC_TRANSPORTER_2"/>
    <property type="match status" value="1"/>
</dbReference>
<dbReference type="Pfam" id="PF13732">
    <property type="entry name" value="DrrA1-3_C"/>
    <property type="match status" value="1"/>
</dbReference>
<dbReference type="Proteomes" id="UP000295444">
    <property type="component" value="Unassembled WGS sequence"/>
</dbReference>
<proteinExistence type="inferred from homology"/>
<organism evidence="6 7">
    <name type="scientific">Labedaea rhizosphaerae</name>
    <dbReference type="NCBI Taxonomy" id="598644"/>
    <lineage>
        <taxon>Bacteria</taxon>
        <taxon>Bacillati</taxon>
        <taxon>Actinomycetota</taxon>
        <taxon>Actinomycetes</taxon>
        <taxon>Pseudonocardiales</taxon>
        <taxon>Pseudonocardiaceae</taxon>
        <taxon>Labedaea</taxon>
    </lineage>
</organism>
<sequence>MEIDRISKRYAGTAVLTELSVRADAGQVVGILGGARSGKTTALRITAGLVDPDAGEVRIGGVPRNERTRTMLGYLPQRRGLPDGVTVLDHLVHLAELHAMATNDAHRAAEVQLAAFGLREVRSAHARDLTDGERERVLLAGALVHAPTVLVCDEPFGEHAEQTAQVLREHAERGGAVLVATGDTTAAQRFCDRVTILHNGQSVAEGAVAELRAAGATQVVVEMPDARPGWAEGIPGVEVVAAEQGRTVLRLTGNTDDQVLLRMAMAAGRVRAFRSGEPTLADLFAPVLGSGS</sequence>
<keyword evidence="3" id="KW-0547">Nucleotide-binding</keyword>
<gene>
    <name evidence="6" type="ORF">EV186_101453</name>
</gene>
<evidence type="ECO:0000256" key="3">
    <source>
        <dbReference type="ARBA" id="ARBA00022741"/>
    </source>
</evidence>
<evidence type="ECO:0000256" key="4">
    <source>
        <dbReference type="ARBA" id="ARBA00022840"/>
    </source>
</evidence>
<comment type="caution">
    <text evidence="6">The sequence shown here is derived from an EMBL/GenBank/DDBJ whole genome shotgun (WGS) entry which is preliminary data.</text>
</comment>
<evidence type="ECO:0000313" key="7">
    <source>
        <dbReference type="Proteomes" id="UP000295444"/>
    </source>
</evidence>
<evidence type="ECO:0000256" key="2">
    <source>
        <dbReference type="ARBA" id="ARBA00022448"/>
    </source>
</evidence>
<evidence type="ECO:0000313" key="6">
    <source>
        <dbReference type="EMBL" id="TDQ04501.1"/>
    </source>
</evidence>
<comment type="similarity">
    <text evidence="1">Belongs to the ABC transporter superfamily.</text>
</comment>
<reference evidence="6 7" key="1">
    <citation type="submission" date="2019-03" db="EMBL/GenBank/DDBJ databases">
        <title>Genomic Encyclopedia of Type Strains, Phase IV (KMG-IV): sequencing the most valuable type-strain genomes for metagenomic binning, comparative biology and taxonomic classification.</title>
        <authorList>
            <person name="Goeker M."/>
        </authorList>
    </citation>
    <scope>NUCLEOTIDE SEQUENCE [LARGE SCALE GENOMIC DNA]</scope>
    <source>
        <strain evidence="6 7">DSM 45361</strain>
    </source>
</reference>
<dbReference type="EMBL" id="SNXZ01000001">
    <property type="protein sequence ID" value="TDQ04501.1"/>
    <property type="molecule type" value="Genomic_DNA"/>
</dbReference>
<protein>
    <submittedName>
        <fullName evidence="6">ABC-2 type transport system ATP-binding protein</fullName>
    </submittedName>
</protein>
<name>A0A4R6SKW6_LABRH</name>
<dbReference type="InterPro" id="IPR025302">
    <property type="entry name" value="DrrA1/2-like_C"/>
</dbReference>
<dbReference type="Pfam" id="PF00005">
    <property type="entry name" value="ABC_tran"/>
    <property type="match status" value="1"/>
</dbReference>
<dbReference type="InterPro" id="IPR003439">
    <property type="entry name" value="ABC_transporter-like_ATP-bd"/>
</dbReference>
<dbReference type="PANTHER" id="PTHR43335:SF4">
    <property type="entry name" value="ABC TRANSPORTER, ATP-BINDING PROTEIN"/>
    <property type="match status" value="1"/>
</dbReference>
<dbReference type="PANTHER" id="PTHR43335">
    <property type="entry name" value="ABC TRANSPORTER, ATP-BINDING PROTEIN"/>
    <property type="match status" value="1"/>
</dbReference>
<accession>A0A4R6SKW6</accession>
<dbReference type="SUPFAM" id="SSF52540">
    <property type="entry name" value="P-loop containing nucleoside triphosphate hydrolases"/>
    <property type="match status" value="1"/>
</dbReference>
<dbReference type="AlphaFoldDB" id="A0A4R6SKW6"/>
<dbReference type="GO" id="GO:0016887">
    <property type="term" value="F:ATP hydrolysis activity"/>
    <property type="evidence" value="ECO:0007669"/>
    <property type="project" value="InterPro"/>
</dbReference>
<dbReference type="SMART" id="SM00382">
    <property type="entry name" value="AAA"/>
    <property type="match status" value="1"/>
</dbReference>
<keyword evidence="7" id="KW-1185">Reference proteome</keyword>
<dbReference type="Gene3D" id="3.40.50.300">
    <property type="entry name" value="P-loop containing nucleotide triphosphate hydrolases"/>
    <property type="match status" value="1"/>
</dbReference>
<keyword evidence="4 6" id="KW-0067">ATP-binding</keyword>
<dbReference type="InterPro" id="IPR003593">
    <property type="entry name" value="AAA+_ATPase"/>
</dbReference>